<dbReference type="Proteomes" id="UP000233256">
    <property type="component" value="Unassembled WGS sequence"/>
</dbReference>
<organism evidence="8 9">
    <name type="scientific">Candidatus Wallbacteria bacterium HGW-Wallbacteria-1</name>
    <dbReference type="NCBI Taxonomy" id="2013854"/>
    <lineage>
        <taxon>Bacteria</taxon>
        <taxon>Candidatus Walliibacteriota</taxon>
    </lineage>
</organism>
<evidence type="ECO:0000256" key="7">
    <source>
        <dbReference type="ARBA" id="ARBA00033711"/>
    </source>
</evidence>
<dbReference type="Gene3D" id="3.90.1560.10">
    <property type="entry name" value="ComB-like"/>
    <property type="match status" value="1"/>
</dbReference>
<dbReference type="GO" id="GO:0050532">
    <property type="term" value="F:2-phosphosulfolactate phosphatase activity"/>
    <property type="evidence" value="ECO:0007669"/>
    <property type="project" value="UniProtKB-EC"/>
</dbReference>
<dbReference type="Pfam" id="PF04029">
    <property type="entry name" value="2-ph_phosp"/>
    <property type="match status" value="1"/>
</dbReference>
<dbReference type="SUPFAM" id="SSF142823">
    <property type="entry name" value="ComB-like"/>
    <property type="match status" value="1"/>
</dbReference>
<comment type="caution">
    <text evidence="8">The sequence shown here is derived from an EMBL/GenBank/DDBJ whole genome shotgun (WGS) entry which is preliminary data.</text>
</comment>
<dbReference type="GO" id="GO:0000287">
    <property type="term" value="F:magnesium ion binding"/>
    <property type="evidence" value="ECO:0007669"/>
    <property type="project" value="InterPro"/>
</dbReference>
<evidence type="ECO:0000256" key="1">
    <source>
        <dbReference type="ARBA" id="ARBA00001946"/>
    </source>
</evidence>
<dbReference type="EC" id="3.1.3.71" evidence="3"/>
<dbReference type="EMBL" id="PGXC01000003">
    <property type="protein sequence ID" value="PKK91256.1"/>
    <property type="molecule type" value="Genomic_DNA"/>
</dbReference>
<comment type="similarity">
    <text evidence="2">Belongs to the ComB family.</text>
</comment>
<evidence type="ECO:0000256" key="2">
    <source>
        <dbReference type="ARBA" id="ARBA00009997"/>
    </source>
</evidence>
<evidence type="ECO:0000313" key="8">
    <source>
        <dbReference type="EMBL" id="PKK91256.1"/>
    </source>
</evidence>
<dbReference type="InterPro" id="IPR036702">
    <property type="entry name" value="ComB-like_sf"/>
</dbReference>
<gene>
    <name evidence="8" type="ORF">CVV64_05660</name>
</gene>
<keyword evidence="5" id="KW-0378">Hydrolase</keyword>
<protein>
    <recommendedName>
        <fullName evidence="4">Probable 2-phosphosulfolactate phosphatase</fullName>
        <ecNumber evidence="3">3.1.3.71</ecNumber>
    </recommendedName>
</protein>
<proteinExistence type="inferred from homology"/>
<dbReference type="PANTHER" id="PTHR37311">
    <property type="entry name" value="2-PHOSPHOSULFOLACTATE PHOSPHATASE-RELATED"/>
    <property type="match status" value="1"/>
</dbReference>
<evidence type="ECO:0000256" key="4">
    <source>
        <dbReference type="ARBA" id="ARBA00021948"/>
    </source>
</evidence>
<evidence type="ECO:0000313" key="9">
    <source>
        <dbReference type="Proteomes" id="UP000233256"/>
    </source>
</evidence>
<sequence length="237" mass="25670">MKVVIKRLLAGASTASGTAVVIDVFRAFTLEACALWAGASEILAVDSHDRAFELSRDFPEAILVGETDGIKIDGFHYGNSPAEILGAPISGKTVIHSTSAGTKGLLAASASAQRVFPCSMVCAAATARRILTLDPDIVTLVPMGDSGITPTAEDENCALYLERLLNNEPVDFEPLRQQILQGESARKFLDPLQPWFPAADLPVCLDLNRFDFHLQCEPVENGFLRIIRCCNENRNQI</sequence>
<evidence type="ECO:0000256" key="3">
    <source>
        <dbReference type="ARBA" id="ARBA00012953"/>
    </source>
</evidence>
<name>A0A2N1PSE9_9BACT</name>
<keyword evidence="6" id="KW-0460">Magnesium</keyword>
<dbReference type="InterPro" id="IPR005238">
    <property type="entry name" value="ComB-like"/>
</dbReference>
<comment type="catalytic activity">
    <reaction evidence="7">
        <text>(2R)-O-phospho-3-sulfolactate + H2O = (2R)-3-sulfolactate + phosphate</text>
        <dbReference type="Rhea" id="RHEA:23416"/>
        <dbReference type="ChEBI" id="CHEBI:15377"/>
        <dbReference type="ChEBI" id="CHEBI:15597"/>
        <dbReference type="ChEBI" id="CHEBI:43474"/>
        <dbReference type="ChEBI" id="CHEBI:58738"/>
        <dbReference type="EC" id="3.1.3.71"/>
    </reaction>
</comment>
<dbReference type="AlphaFoldDB" id="A0A2N1PSE9"/>
<reference evidence="8 9" key="1">
    <citation type="journal article" date="2017" name="ISME J.">
        <title>Potential for microbial H2 and metal transformations associated with novel bacteria and archaea in deep terrestrial subsurface sediments.</title>
        <authorList>
            <person name="Hernsdorf A.W."/>
            <person name="Amano Y."/>
            <person name="Miyakawa K."/>
            <person name="Ise K."/>
            <person name="Suzuki Y."/>
            <person name="Anantharaman K."/>
            <person name="Probst A."/>
            <person name="Burstein D."/>
            <person name="Thomas B.C."/>
            <person name="Banfield J.F."/>
        </authorList>
    </citation>
    <scope>NUCLEOTIDE SEQUENCE [LARGE SCALE GENOMIC DNA]</scope>
    <source>
        <strain evidence="8">HGW-Wallbacteria-1</strain>
    </source>
</reference>
<accession>A0A2N1PSE9</accession>
<dbReference type="PANTHER" id="PTHR37311:SF1">
    <property type="entry name" value="2-PHOSPHOSULFOLACTATE PHOSPHATASE-RELATED"/>
    <property type="match status" value="1"/>
</dbReference>
<dbReference type="GO" id="GO:0050545">
    <property type="term" value="F:sulfopyruvate decarboxylase activity"/>
    <property type="evidence" value="ECO:0007669"/>
    <property type="project" value="TreeGrafter"/>
</dbReference>
<comment type="cofactor">
    <cofactor evidence="1">
        <name>Mg(2+)</name>
        <dbReference type="ChEBI" id="CHEBI:18420"/>
    </cofactor>
</comment>
<evidence type="ECO:0000256" key="6">
    <source>
        <dbReference type="ARBA" id="ARBA00022842"/>
    </source>
</evidence>
<evidence type="ECO:0000256" key="5">
    <source>
        <dbReference type="ARBA" id="ARBA00022801"/>
    </source>
</evidence>